<organism evidence="1">
    <name type="scientific">White spot syndrome virus</name>
    <dbReference type="NCBI Taxonomy" id="342409"/>
    <lineage>
        <taxon>Viruses</taxon>
        <taxon>Viruses incertae sedis</taxon>
        <taxon>Naldaviricetes</taxon>
        <taxon>Nimaviridae</taxon>
        <taxon>Whispovirus</taxon>
    </lineage>
</organism>
<accession>A0A2D3I6D3</accession>
<proteinExistence type="predicted"/>
<name>A0A2D3I6D3_9VIRU</name>
<dbReference type="EMBL" id="MF768985">
    <property type="protein sequence ID" value="ATU83943.1"/>
    <property type="molecule type" value="Genomic_DNA"/>
</dbReference>
<sequence length="73" mass="8271">MRRSSGSSSGSCCCCCLLLLRRRLFLFCLRSIPHFWVLVHDFCSIKSLVGTSCYSCINTPSQALCLTVRHWIP</sequence>
<evidence type="ECO:0000313" key="1">
    <source>
        <dbReference type="EMBL" id="ATU83943.1"/>
    </source>
</evidence>
<dbReference type="Proteomes" id="UP000267516">
    <property type="component" value="Segment"/>
</dbReference>
<reference evidence="1" key="1">
    <citation type="journal article" date="2018" name="Aquaculture">
        <title>Complete genome sequence of a white spot syndrome virus associated with a disease incursion in Australia.</title>
        <authorList>
            <person name="Oakey J."/>
            <person name="Smith C.S."/>
        </authorList>
    </citation>
    <scope>NUCLEOTIDE SEQUENCE [LARGE SCALE GENOMIC DNA]</scope>
    <source>
        <strain evidence="1">WSSV-AU</strain>
    </source>
</reference>
<protein>
    <submittedName>
        <fullName evidence="1">ORF962</fullName>
    </submittedName>
</protein>